<reference evidence="2 3" key="1">
    <citation type="journal article" date="2003" name="PLoS Biol.">
        <title>The genome sequence of Caenorhabditis briggsae: a platform for comparative genomics.</title>
        <authorList>
            <person name="Stein L.D."/>
            <person name="Bao Z."/>
            <person name="Blasiar D."/>
            <person name="Blumenthal T."/>
            <person name="Brent M.R."/>
            <person name="Chen N."/>
            <person name="Chinwalla A."/>
            <person name="Clarke L."/>
            <person name="Clee C."/>
            <person name="Coghlan A."/>
            <person name="Coulson A."/>
            <person name="D'Eustachio P."/>
            <person name="Fitch D.H."/>
            <person name="Fulton L.A."/>
            <person name="Fulton R.E."/>
            <person name="Griffiths-Jones S."/>
            <person name="Harris T.W."/>
            <person name="Hillier L.W."/>
            <person name="Kamath R."/>
            <person name="Kuwabara P.E."/>
            <person name="Mardis E.R."/>
            <person name="Marra M.A."/>
            <person name="Miner T.L."/>
            <person name="Minx P."/>
            <person name="Mullikin J.C."/>
            <person name="Plumb R.W."/>
            <person name="Rogers J."/>
            <person name="Schein J.E."/>
            <person name="Sohrmann M."/>
            <person name="Spieth J."/>
            <person name="Stajich J.E."/>
            <person name="Wei C."/>
            <person name="Willey D."/>
            <person name="Wilson R.K."/>
            <person name="Durbin R."/>
            <person name="Waterston R.H."/>
        </authorList>
    </citation>
    <scope>NUCLEOTIDE SEQUENCE [LARGE SCALE GENOMIC DNA]</scope>
    <source>
        <strain evidence="2 3">AF16</strain>
    </source>
</reference>
<dbReference type="KEGG" id="cbr:CBG_21314"/>
<dbReference type="eggNOG" id="KOG2973">
    <property type="taxonomic scope" value="Eukaryota"/>
</dbReference>
<dbReference type="HOGENOM" id="CLU_048028_0_0_1"/>
<dbReference type="InterPro" id="IPR039717">
    <property type="entry name" value="Hgh1"/>
</dbReference>
<dbReference type="AlphaFoldDB" id="A8XZT6"/>
<organism evidence="2 3">
    <name type="scientific">Caenorhabditis briggsae</name>
    <dbReference type="NCBI Taxonomy" id="6238"/>
    <lineage>
        <taxon>Eukaryota</taxon>
        <taxon>Metazoa</taxon>
        <taxon>Ecdysozoa</taxon>
        <taxon>Nematoda</taxon>
        <taxon>Chromadorea</taxon>
        <taxon>Rhabditida</taxon>
        <taxon>Rhabditina</taxon>
        <taxon>Rhabditomorpha</taxon>
        <taxon>Rhabditoidea</taxon>
        <taxon>Rhabditidae</taxon>
        <taxon>Peloderinae</taxon>
        <taxon>Caenorhabditis</taxon>
    </lineage>
</organism>
<dbReference type="STRING" id="6238.A8XZT6"/>
<dbReference type="PANTHER" id="PTHR13387:SF9">
    <property type="entry name" value="PROTEIN HGH1 HOMOLOG"/>
    <property type="match status" value="1"/>
</dbReference>
<accession>A8XZT6</accession>
<dbReference type="CTD" id="8590996"/>
<dbReference type="PANTHER" id="PTHR13387">
    <property type="entry name" value="PROTEIN HGH1 HOMOLOG"/>
    <property type="match status" value="1"/>
</dbReference>
<dbReference type="InterPro" id="IPR016024">
    <property type="entry name" value="ARM-type_fold"/>
</dbReference>
<protein>
    <submittedName>
        <fullName evidence="2">Protein CBG21314</fullName>
    </submittedName>
</protein>
<dbReference type="InParanoid" id="A8XZT6"/>
<sequence>TDLEVNVDDLVKLLSPTMSLIVRRKTMEIVTQLGTPLDGSAGKYFQAQDFALGRAICQLCEATASDRTETLAALTNYTSGSIEAADFVLEHSKCVEIAYTSVVTNALYSSVASRLLVNVSRHFPDRVDQKLKARNADYIGALLGLHGSLLDASDEYLCAILAPLMDVNDNLDDEEMGKLPVRLQYYEKERDASDIVRQKLIEALFQLCATKHGRQVLRSKGVYPAMRELDKATEEAESKKERKLLSSQQEHTLHALIGILIRYESEMDVDPELSSIRELGTVEEQE</sequence>
<dbReference type="InterPro" id="IPR007206">
    <property type="entry name" value="Protein_HGH1_C"/>
</dbReference>
<dbReference type="FunCoup" id="A8XZT6">
    <property type="interactions" value="1224"/>
</dbReference>
<dbReference type="GeneID" id="8590996"/>
<keyword evidence="3" id="KW-1185">Reference proteome</keyword>
<dbReference type="Pfam" id="PF04064">
    <property type="entry name" value="DUF384"/>
    <property type="match status" value="1"/>
</dbReference>
<dbReference type="Proteomes" id="UP000008549">
    <property type="component" value="Unassembled WGS sequence"/>
</dbReference>
<feature type="domain" description="Protein HGH1 C-terminal" evidence="1">
    <location>
        <begin position="203"/>
        <end position="267"/>
    </location>
</feature>
<name>A8XZT6_CAEBR</name>
<dbReference type="SUPFAM" id="SSF48371">
    <property type="entry name" value="ARM repeat"/>
    <property type="match status" value="1"/>
</dbReference>
<feature type="non-terminal residue" evidence="2">
    <location>
        <position position="1"/>
    </location>
</feature>
<proteinExistence type="predicted"/>
<evidence type="ECO:0000259" key="1">
    <source>
        <dbReference type="Pfam" id="PF04064"/>
    </source>
</evidence>
<evidence type="ECO:0000313" key="3">
    <source>
        <dbReference type="Proteomes" id="UP000008549"/>
    </source>
</evidence>
<gene>
    <name evidence="2" type="ORF">CBG21314</name>
    <name evidence="2" type="ORF">CBG_21314</name>
</gene>
<dbReference type="RefSeq" id="XP_002648983.1">
    <property type="nucleotide sequence ID" value="XM_002648937.1"/>
</dbReference>
<reference evidence="2 3" key="2">
    <citation type="journal article" date="2011" name="PLoS Genet.">
        <title>Caenorhabditis briggsae recombinant inbred line genotypes reveal inter-strain incompatibility and the evolution of recombination.</title>
        <authorList>
            <person name="Ross J.A."/>
            <person name="Koboldt D.C."/>
            <person name="Staisch J.E."/>
            <person name="Chamberlin H.M."/>
            <person name="Gupta B.P."/>
            <person name="Miller R.D."/>
            <person name="Baird S.E."/>
            <person name="Haag E.S."/>
        </authorList>
    </citation>
    <scope>NUCLEOTIDE SEQUENCE [LARGE SCALE GENOMIC DNA]</scope>
    <source>
        <strain evidence="2 3">AF16</strain>
    </source>
</reference>
<evidence type="ECO:0000313" key="2">
    <source>
        <dbReference type="EMBL" id="CAP38153.1"/>
    </source>
</evidence>
<dbReference type="EMBL" id="HE600993">
    <property type="protein sequence ID" value="CAP38153.1"/>
    <property type="molecule type" value="Genomic_DNA"/>
</dbReference>
<feature type="non-terminal residue" evidence="2">
    <location>
        <position position="286"/>
    </location>
</feature>